<organism evidence="9 10">
    <name type="scientific">Saccharophagus degradans</name>
    <dbReference type="NCBI Taxonomy" id="86304"/>
    <lineage>
        <taxon>Bacteria</taxon>
        <taxon>Pseudomonadati</taxon>
        <taxon>Pseudomonadota</taxon>
        <taxon>Gammaproteobacteria</taxon>
        <taxon>Cellvibrionales</taxon>
        <taxon>Cellvibrionaceae</taxon>
        <taxon>Saccharophagus</taxon>
    </lineage>
</organism>
<gene>
    <name evidence="9" type="ORF">Q4521_01115</name>
</gene>
<dbReference type="RefSeq" id="WP_303490264.1">
    <property type="nucleotide sequence ID" value="NZ_JAUOPB010000001.1"/>
</dbReference>
<accession>A0AAW7X0M7</accession>
<evidence type="ECO:0000256" key="7">
    <source>
        <dbReference type="SAM" id="Phobius"/>
    </source>
</evidence>
<evidence type="ECO:0000256" key="6">
    <source>
        <dbReference type="ARBA" id="ARBA00023136"/>
    </source>
</evidence>
<evidence type="ECO:0000256" key="3">
    <source>
        <dbReference type="ARBA" id="ARBA00022679"/>
    </source>
</evidence>
<keyword evidence="6 7" id="KW-0472">Membrane</keyword>
<keyword evidence="4 7" id="KW-0812">Transmembrane</keyword>
<dbReference type="InterPro" id="IPR003362">
    <property type="entry name" value="Bact_transf"/>
</dbReference>
<feature type="transmembrane region" description="Helical" evidence="7">
    <location>
        <begin position="86"/>
        <end position="107"/>
    </location>
</feature>
<feature type="domain" description="Bacterial sugar transferase" evidence="8">
    <location>
        <begin position="278"/>
        <end position="461"/>
    </location>
</feature>
<sequence>MGSNKNISQPAPPFLPTIQVFTDLLSIFAGLYITHISISNTRTDDTSLLVGLLLLVNYYISSIIISNNHSWRMRTITKECFRCARVWSVSFLITIFTVNLLDSAKALPSEQIASYYIFSTIFLVSSRIASRLILNYIRVGGKNQKRVAILGQGGAATDLRDTFIEHAWMGVSFRGFFFDSKDQNDTAPQKYKRSGSSEKLVRLCKARLIDEVYITLPMKEEKLIKSVLKDLSDSSVPVYIVPDIFTFSLLHSRWRDVHGIPVVGVYDTPLKGSGTAIKRLEDVILATIILSLICIPLVAIAIGIKLTSPGPVLFKQRRYGYGGKEVEVWKFRTMTVCENEMNVKQATKNDPRVTSFGRFLRRTSLDELPQFINVLQGHMSIVGPRPHAVAHNEQYRKDINGYMLRHLVKPGITGWAQINGWRGETDTLEKMQRRVDYDLDYIKNWSLNLDIKIIVTTIFKGFTGKQAY</sequence>
<evidence type="ECO:0000256" key="1">
    <source>
        <dbReference type="ARBA" id="ARBA00004141"/>
    </source>
</evidence>
<dbReference type="SUPFAM" id="SSF51735">
    <property type="entry name" value="NAD(P)-binding Rossmann-fold domains"/>
    <property type="match status" value="1"/>
</dbReference>
<evidence type="ECO:0000256" key="2">
    <source>
        <dbReference type="ARBA" id="ARBA00006464"/>
    </source>
</evidence>
<feature type="transmembrane region" description="Helical" evidence="7">
    <location>
        <begin position="12"/>
        <end position="34"/>
    </location>
</feature>
<evidence type="ECO:0000259" key="8">
    <source>
        <dbReference type="Pfam" id="PF02397"/>
    </source>
</evidence>
<keyword evidence="5 7" id="KW-1133">Transmembrane helix</keyword>
<dbReference type="InterPro" id="IPR017473">
    <property type="entry name" value="Undecaprenyl-P_gluc_Ptfrase"/>
</dbReference>
<dbReference type="Proteomes" id="UP001169760">
    <property type="component" value="Unassembled WGS sequence"/>
</dbReference>
<feature type="transmembrane region" description="Helical" evidence="7">
    <location>
        <begin position="46"/>
        <end position="65"/>
    </location>
</feature>
<feature type="transmembrane region" description="Helical" evidence="7">
    <location>
        <begin position="283"/>
        <end position="304"/>
    </location>
</feature>
<dbReference type="PANTHER" id="PTHR30576">
    <property type="entry name" value="COLANIC BIOSYNTHESIS UDP-GLUCOSE LIPID CARRIER TRANSFERASE"/>
    <property type="match status" value="1"/>
</dbReference>
<dbReference type="AlphaFoldDB" id="A0AAW7X0M7"/>
<proteinExistence type="inferred from homology"/>
<dbReference type="Gene3D" id="3.40.50.720">
    <property type="entry name" value="NAD(P)-binding Rossmann-like Domain"/>
    <property type="match status" value="1"/>
</dbReference>
<evidence type="ECO:0000256" key="4">
    <source>
        <dbReference type="ARBA" id="ARBA00022692"/>
    </source>
</evidence>
<dbReference type="InterPro" id="IPR036291">
    <property type="entry name" value="NAD(P)-bd_dom_sf"/>
</dbReference>
<dbReference type="EMBL" id="JAUOPB010000001">
    <property type="protein sequence ID" value="MDO6421064.1"/>
    <property type="molecule type" value="Genomic_DNA"/>
</dbReference>
<feature type="transmembrane region" description="Helical" evidence="7">
    <location>
        <begin position="113"/>
        <end position="137"/>
    </location>
</feature>
<dbReference type="GO" id="GO:0009242">
    <property type="term" value="P:colanic acid biosynthetic process"/>
    <property type="evidence" value="ECO:0007669"/>
    <property type="project" value="TreeGrafter"/>
</dbReference>
<dbReference type="NCBIfam" id="TIGR03025">
    <property type="entry name" value="EPS_sugtrans"/>
    <property type="match status" value="1"/>
</dbReference>
<dbReference type="EC" id="2.7.8.31" evidence="9"/>
<dbReference type="PANTHER" id="PTHR30576:SF21">
    <property type="entry name" value="UDP-GLUCOSE:UNDECAPRENYL-PHOSPHATE GLUCOSE-1-PHOSPHATE TRANSFERASE"/>
    <property type="match status" value="1"/>
</dbReference>
<evidence type="ECO:0000313" key="9">
    <source>
        <dbReference type="EMBL" id="MDO6421064.1"/>
    </source>
</evidence>
<comment type="caution">
    <text evidence="9">The sequence shown here is derived from an EMBL/GenBank/DDBJ whole genome shotgun (WGS) entry which is preliminary data.</text>
</comment>
<evidence type="ECO:0000313" key="10">
    <source>
        <dbReference type="Proteomes" id="UP001169760"/>
    </source>
</evidence>
<comment type="similarity">
    <text evidence="2">Belongs to the bacterial sugar transferase family.</text>
</comment>
<dbReference type="InterPro" id="IPR017475">
    <property type="entry name" value="EPS_sugar_tfrase"/>
</dbReference>
<dbReference type="GO" id="GO:0089702">
    <property type="term" value="F:undecaprenyl-phosphate glucose phosphotransferase activity"/>
    <property type="evidence" value="ECO:0007669"/>
    <property type="project" value="UniProtKB-EC"/>
</dbReference>
<evidence type="ECO:0000256" key="5">
    <source>
        <dbReference type="ARBA" id="ARBA00022989"/>
    </source>
</evidence>
<name>A0AAW7X0M7_9GAMM</name>
<dbReference type="NCBIfam" id="TIGR03023">
    <property type="entry name" value="WcaJ_sugtrans"/>
    <property type="match status" value="1"/>
</dbReference>
<dbReference type="GO" id="GO:0016020">
    <property type="term" value="C:membrane"/>
    <property type="evidence" value="ECO:0007669"/>
    <property type="project" value="UniProtKB-SubCell"/>
</dbReference>
<dbReference type="Pfam" id="PF13727">
    <property type="entry name" value="CoA_binding_3"/>
    <property type="match status" value="1"/>
</dbReference>
<protein>
    <submittedName>
        <fullName evidence="9">Undecaprenyl-phosphate glucose phosphotransferase</fullName>
        <ecNumber evidence="9">2.7.8.31</ecNumber>
    </submittedName>
</protein>
<reference evidence="9" key="1">
    <citation type="submission" date="2023-07" db="EMBL/GenBank/DDBJ databases">
        <title>Genome content predicts the carbon catabolic preferences of heterotrophic bacteria.</title>
        <authorList>
            <person name="Gralka M."/>
        </authorList>
    </citation>
    <scope>NUCLEOTIDE SEQUENCE</scope>
    <source>
        <strain evidence="9">I3M17_2</strain>
    </source>
</reference>
<comment type="subcellular location">
    <subcellularLocation>
        <location evidence="1">Membrane</location>
        <topology evidence="1">Multi-pass membrane protein</topology>
    </subcellularLocation>
</comment>
<dbReference type="Pfam" id="PF02397">
    <property type="entry name" value="Bac_transf"/>
    <property type="match status" value="1"/>
</dbReference>
<keyword evidence="3 9" id="KW-0808">Transferase</keyword>